<dbReference type="EMBL" id="JAGTTL010000005">
    <property type="protein sequence ID" value="KAK6322198.1"/>
    <property type="molecule type" value="Genomic_DNA"/>
</dbReference>
<evidence type="ECO:0000313" key="2">
    <source>
        <dbReference type="EMBL" id="KAK6322198.1"/>
    </source>
</evidence>
<dbReference type="Gene3D" id="1.10.340.70">
    <property type="match status" value="1"/>
</dbReference>
<dbReference type="AlphaFoldDB" id="A0AAN8M098"/>
<organism evidence="2 3">
    <name type="scientific">Coregonus suidteri</name>
    <dbReference type="NCBI Taxonomy" id="861788"/>
    <lineage>
        <taxon>Eukaryota</taxon>
        <taxon>Metazoa</taxon>
        <taxon>Chordata</taxon>
        <taxon>Craniata</taxon>
        <taxon>Vertebrata</taxon>
        <taxon>Euteleostomi</taxon>
        <taxon>Actinopterygii</taxon>
        <taxon>Neopterygii</taxon>
        <taxon>Teleostei</taxon>
        <taxon>Protacanthopterygii</taxon>
        <taxon>Salmoniformes</taxon>
        <taxon>Salmonidae</taxon>
        <taxon>Coregoninae</taxon>
        <taxon>Coregonus</taxon>
    </lineage>
</organism>
<feature type="domain" description="Integrase zinc-binding" evidence="1">
    <location>
        <begin position="19"/>
        <end position="65"/>
    </location>
</feature>
<evidence type="ECO:0000259" key="1">
    <source>
        <dbReference type="Pfam" id="PF17921"/>
    </source>
</evidence>
<accession>A0AAN8M098</accession>
<comment type="caution">
    <text evidence="2">The sequence shown here is derived from an EMBL/GenBank/DDBJ whole genome shotgun (WGS) entry which is preliminary data.</text>
</comment>
<protein>
    <recommendedName>
        <fullName evidence="1">Integrase zinc-binding domain-containing protein</fullName>
    </recommendedName>
</protein>
<name>A0AAN8M098_9TELE</name>
<dbReference type="Pfam" id="PF17921">
    <property type="entry name" value="Integrase_H2C2"/>
    <property type="match status" value="1"/>
</dbReference>
<sequence>MYLRGKDRQPHRRVIFTKEAVLTEMHAGHFGMKRMIAKINLRFFWRGVVKDVDSWVSTCLACQTFERVKTGAGVEAHQSCFTMAHDRGGPHQTLHEIQEWHPLVSDGDRLIHQDKTGEATSKAMMEIFNTHGVPEVWMNGPTRPSILPWASPLTGTRNGRTT</sequence>
<evidence type="ECO:0000313" key="3">
    <source>
        <dbReference type="Proteomes" id="UP001356427"/>
    </source>
</evidence>
<dbReference type="InterPro" id="IPR041588">
    <property type="entry name" value="Integrase_H2C2"/>
</dbReference>
<proteinExistence type="predicted"/>
<gene>
    <name evidence="2" type="ORF">J4Q44_G00069900</name>
</gene>
<reference evidence="2 3" key="1">
    <citation type="submission" date="2021-04" db="EMBL/GenBank/DDBJ databases">
        <authorList>
            <person name="De Guttry C."/>
            <person name="Zahm M."/>
            <person name="Klopp C."/>
            <person name="Cabau C."/>
            <person name="Louis A."/>
            <person name="Berthelot C."/>
            <person name="Parey E."/>
            <person name="Roest Crollius H."/>
            <person name="Montfort J."/>
            <person name="Robinson-Rechavi M."/>
            <person name="Bucao C."/>
            <person name="Bouchez O."/>
            <person name="Gislard M."/>
            <person name="Lluch J."/>
            <person name="Milhes M."/>
            <person name="Lampietro C."/>
            <person name="Lopez Roques C."/>
            <person name="Donnadieu C."/>
            <person name="Braasch I."/>
            <person name="Desvignes T."/>
            <person name="Postlethwait J."/>
            <person name="Bobe J."/>
            <person name="Wedekind C."/>
            <person name="Guiguen Y."/>
        </authorList>
    </citation>
    <scope>NUCLEOTIDE SEQUENCE [LARGE SCALE GENOMIC DNA]</scope>
    <source>
        <strain evidence="2">Cs_M1</strain>
        <tissue evidence="2">Blood</tissue>
    </source>
</reference>
<keyword evidence="3" id="KW-1185">Reference proteome</keyword>
<dbReference type="Proteomes" id="UP001356427">
    <property type="component" value="Unassembled WGS sequence"/>
</dbReference>